<name>A0A4P9K4U9_9GAMM</name>
<organism evidence="6 7">
    <name type="scientific">Thiomicrorhabdus sediminis</name>
    <dbReference type="NCBI Taxonomy" id="2580412"/>
    <lineage>
        <taxon>Bacteria</taxon>
        <taxon>Pseudomonadati</taxon>
        <taxon>Pseudomonadota</taxon>
        <taxon>Gammaproteobacteria</taxon>
        <taxon>Thiotrichales</taxon>
        <taxon>Piscirickettsiaceae</taxon>
        <taxon>Thiomicrorhabdus</taxon>
    </lineage>
</organism>
<feature type="transmembrane region" description="Helical" evidence="5">
    <location>
        <begin position="61"/>
        <end position="84"/>
    </location>
</feature>
<evidence type="ECO:0000256" key="1">
    <source>
        <dbReference type="ARBA" id="ARBA00004141"/>
    </source>
</evidence>
<sequence>MLIVRSFPILALLAAVLGFWFAELFAALKSWIVPLLTLVMLGMGLSLKWHDFVAVWQKKQLVAIGVGLQFVIMPLSAWLLSLAFNLSTEWMIGMILVGATAGGTASNVMAYLAKGDVALSVSMTLISTLAAVVLLPMLTWLYLDQTVDVPAGSMLWMMVKIVLLPLIIGMIINRFFHRQSEVALKLFPLISVATILLIIAIVVALNANNMANIGIALLLAVMLHNLIGLAAGYFVSIQLGYDSVVARTVAIEVAMQNSGLSVALAIKYFGAASALPGAIFSVWHNISGSIFAAFWQRYSQRHSQNP</sequence>
<dbReference type="RefSeq" id="WP_138564682.1">
    <property type="nucleotide sequence ID" value="NZ_CP040602.1"/>
</dbReference>
<keyword evidence="7" id="KW-1185">Reference proteome</keyword>
<keyword evidence="4 5" id="KW-0472">Membrane</keyword>
<evidence type="ECO:0000313" key="6">
    <source>
        <dbReference type="EMBL" id="QCU90005.1"/>
    </source>
</evidence>
<dbReference type="Pfam" id="PF01758">
    <property type="entry name" value="SBF"/>
    <property type="match status" value="1"/>
</dbReference>
<comment type="subcellular location">
    <subcellularLocation>
        <location evidence="1">Membrane</location>
        <topology evidence="1">Multi-pass membrane protein</topology>
    </subcellularLocation>
</comment>
<feature type="transmembrane region" description="Helical" evidence="5">
    <location>
        <begin position="31"/>
        <end position="49"/>
    </location>
</feature>
<dbReference type="Proteomes" id="UP000304864">
    <property type="component" value="Chromosome"/>
</dbReference>
<dbReference type="InterPro" id="IPR004710">
    <property type="entry name" value="Bilac:Na_transpt"/>
</dbReference>
<dbReference type="InterPro" id="IPR002657">
    <property type="entry name" value="BilAc:Na_symport/Acr3"/>
</dbReference>
<dbReference type="KEGG" id="thig:FE785_04840"/>
<keyword evidence="3 5" id="KW-1133">Transmembrane helix</keyword>
<feature type="transmembrane region" description="Helical" evidence="5">
    <location>
        <begin position="249"/>
        <end position="269"/>
    </location>
</feature>
<feature type="transmembrane region" description="Helical" evidence="5">
    <location>
        <begin position="90"/>
        <end position="113"/>
    </location>
</feature>
<gene>
    <name evidence="6" type="ORF">FE785_04840</name>
</gene>
<feature type="transmembrane region" description="Helical" evidence="5">
    <location>
        <begin position="155"/>
        <end position="176"/>
    </location>
</feature>
<feature type="transmembrane region" description="Helical" evidence="5">
    <location>
        <begin position="213"/>
        <end position="237"/>
    </location>
</feature>
<feature type="transmembrane region" description="Helical" evidence="5">
    <location>
        <begin position="125"/>
        <end position="143"/>
    </location>
</feature>
<keyword evidence="2 5" id="KW-0812">Transmembrane</keyword>
<evidence type="ECO:0000256" key="3">
    <source>
        <dbReference type="ARBA" id="ARBA00022989"/>
    </source>
</evidence>
<feature type="transmembrane region" description="Helical" evidence="5">
    <location>
        <begin position="183"/>
        <end position="207"/>
    </location>
</feature>
<feature type="transmembrane region" description="Helical" evidence="5">
    <location>
        <begin position="7"/>
        <end position="25"/>
    </location>
</feature>
<evidence type="ECO:0000313" key="7">
    <source>
        <dbReference type="Proteomes" id="UP000304864"/>
    </source>
</evidence>
<dbReference type="InterPro" id="IPR038770">
    <property type="entry name" value="Na+/solute_symporter_sf"/>
</dbReference>
<evidence type="ECO:0000256" key="4">
    <source>
        <dbReference type="ARBA" id="ARBA00023136"/>
    </source>
</evidence>
<dbReference type="AlphaFoldDB" id="A0A4P9K4U9"/>
<accession>A0A4P9K4U9</accession>
<proteinExistence type="predicted"/>
<evidence type="ECO:0000256" key="2">
    <source>
        <dbReference type="ARBA" id="ARBA00022692"/>
    </source>
</evidence>
<dbReference type="Gene3D" id="1.20.1530.20">
    <property type="match status" value="1"/>
</dbReference>
<dbReference type="GO" id="GO:0016020">
    <property type="term" value="C:membrane"/>
    <property type="evidence" value="ECO:0007669"/>
    <property type="project" value="UniProtKB-SubCell"/>
</dbReference>
<reference evidence="6 7" key="1">
    <citation type="submission" date="2019-05" db="EMBL/GenBank/DDBJ databases">
        <title>Thiomicrorhabdus sediminis sp. nov, a novel sulfur-oxidizing bacterium isolated from coastal sediment.</title>
        <authorList>
            <person name="Liu X."/>
        </authorList>
    </citation>
    <scope>NUCLEOTIDE SEQUENCE [LARGE SCALE GENOMIC DNA]</scope>
    <source>
        <strain evidence="6 7">G1</strain>
    </source>
</reference>
<dbReference type="OrthoDB" id="9806785at2"/>
<protein>
    <submittedName>
        <fullName evidence="6">Bile acid:sodium symporter family protein</fullName>
    </submittedName>
</protein>
<dbReference type="PANTHER" id="PTHR10361:SF28">
    <property type="entry name" value="P3 PROTEIN-RELATED"/>
    <property type="match status" value="1"/>
</dbReference>
<dbReference type="EMBL" id="CP040602">
    <property type="protein sequence ID" value="QCU90005.1"/>
    <property type="molecule type" value="Genomic_DNA"/>
</dbReference>
<dbReference type="PANTHER" id="PTHR10361">
    <property type="entry name" value="SODIUM-BILE ACID COTRANSPORTER"/>
    <property type="match status" value="1"/>
</dbReference>
<evidence type="ECO:0000256" key="5">
    <source>
        <dbReference type="SAM" id="Phobius"/>
    </source>
</evidence>